<gene>
    <name evidence="1" type="ORF">N3K66_007087</name>
</gene>
<evidence type="ECO:0000313" key="2">
    <source>
        <dbReference type="Proteomes" id="UP001163324"/>
    </source>
</evidence>
<proteinExistence type="predicted"/>
<evidence type="ECO:0000313" key="1">
    <source>
        <dbReference type="EMBL" id="KAI9898727.1"/>
    </source>
</evidence>
<name>A0ACC0UYH1_9HYPO</name>
<dbReference type="EMBL" id="CM047945">
    <property type="protein sequence ID" value="KAI9898727.1"/>
    <property type="molecule type" value="Genomic_DNA"/>
</dbReference>
<comment type="caution">
    <text evidence="1">The sequence shown here is derived from an EMBL/GenBank/DDBJ whole genome shotgun (WGS) entry which is preliminary data.</text>
</comment>
<sequence length="469" mass="50750">MEAAFFPHFGNEFSKNLVSSLASRMDAPPFIRVGGTSGDWFTYDASQQEPYKCVSDTGCGTHNAHYRLGPSYFEAFANFADADMFVQAPLPNPPDLGSTLAYVSNAWKKSGNGERVASIALGNEVEYIWDGPQSYADAALVVQDAIIKNLSLSGDAANIFEIANSASGTVTGKGYHLPAVLKTGIADNGRSKIGAEHWYQIKNSDSWSDEEMQSRMINHKAIVDRFQKYTPGLEAAESHGLDYDILEGAAVLGKGGPPPTFSSGFGYALWAVDFNLVCMSRGVKRVANLAGRPSASRVFWVPDDSSPSNPGPNARAPYPAAIMIADFIGKGHGSSVKEIDLGRDLLSAYAMYNEGSGDLERVALLNMRLYNGTQDKPRDRERFEIPVRDGIQQVTVRRLRADLGVAAMGFDYGGPENNVTWGGEQWSHGIDLGNGHFPTGDVVENTIEVKDGIAAVVIPDSEAVIMYIR</sequence>
<accession>A0ACC0UYH1</accession>
<keyword evidence="2" id="KW-1185">Reference proteome</keyword>
<protein>
    <submittedName>
        <fullName evidence="1">Uncharacterized protein</fullName>
    </submittedName>
</protein>
<organism evidence="1 2">
    <name type="scientific">Trichothecium roseum</name>
    <dbReference type="NCBI Taxonomy" id="47278"/>
    <lineage>
        <taxon>Eukaryota</taxon>
        <taxon>Fungi</taxon>
        <taxon>Dikarya</taxon>
        <taxon>Ascomycota</taxon>
        <taxon>Pezizomycotina</taxon>
        <taxon>Sordariomycetes</taxon>
        <taxon>Hypocreomycetidae</taxon>
        <taxon>Hypocreales</taxon>
        <taxon>Hypocreales incertae sedis</taxon>
        <taxon>Trichothecium</taxon>
    </lineage>
</organism>
<reference evidence="1" key="1">
    <citation type="submission" date="2022-10" db="EMBL/GenBank/DDBJ databases">
        <title>Complete Genome of Trichothecium roseum strain YXFP-22015, a Plant Pathogen Isolated from Citrus.</title>
        <authorList>
            <person name="Wang Y."/>
            <person name="Zhu L."/>
        </authorList>
    </citation>
    <scope>NUCLEOTIDE SEQUENCE</scope>
    <source>
        <strain evidence="1">YXFP-22015</strain>
    </source>
</reference>
<dbReference type="Proteomes" id="UP001163324">
    <property type="component" value="Chromosome 6"/>
</dbReference>